<gene>
    <name evidence="2" type="ORF">ALC62_00075</name>
</gene>
<proteinExistence type="predicted"/>
<evidence type="ECO:0000313" key="3">
    <source>
        <dbReference type="Proteomes" id="UP000078542"/>
    </source>
</evidence>
<evidence type="ECO:0000256" key="1">
    <source>
        <dbReference type="SAM" id="Phobius"/>
    </source>
</evidence>
<keyword evidence="1" id="KW-0472">Membrane</keyword>
<name>A0A151K2J3_9HYME</name>
<reference evidence="2 3" key="1">
    <citation type="submission" date="2016-03" db="EMBL/GenBank/DDBJ databases">
        <title>Cyphomyrmex costatus WGS genome.</title>
        <authorList>
            <person name="Nygaard S."/>
            <person name="Hu H."/>
            <person name="Boomsma J."/>
            <person name="Zhang G."/>
        </authorList>
    </citation>
    <scope>NUCLEOTIDE SEQUENCE [LARGE SCALE GENOMIC DNA]</scope>
    <source>
        <strain evidence="2">MS0001</strain>
        <tissue evidence="2">Whole body</tissue>
    </source>
</reference>
<keyword evidence="1" id="KW-0812">Transmembrane</keyword>
<sequence>INRTVFLMLPWCGISSDRIIKLTARLFWILTLGFIEFCHCLYFSTHLNAQNFFNLVDCLCSFIGFAKFTTKLVAFWLNQQKFVETMMLITDDWNDCAENDIGLRVMTDKAKILDRIANMIFILQTVTIAAYYLRTVITDVDITDKIELPFNTKIELPFSISTQRMYRLVLITEFIHAIFASWVQCVINTIFLAMVSFNCVRSYNLKFIEILMII</sequence>
<organism evidence="2 3">
    <name type="scientific">Cyphomyrmex costatus</name>
    <dbReference type="NCBI Taxonomy" id="456900"/>
    <lineage>
        <taxon>Eukaryota</taxon>
        <taxon>Metazoa</taxon>
        <taxon>Ecdysozoa</taxon>
        <taxon>Arthropoda</taxon>
        <taxon>Hexapoda</taxon>
        <taxon>Insecta</taxon>
        <taxon>Pterygota</taxon>
        <taxon>Neoptera</taxon>
        <taxon>Endopterygota</taxon>
        <taxon>Hymenoptera</taxon>
        <taxon>Apocrita</taxon>
        <taxon>Aculeata</taxon>
        <taxon>Formicoidea</taxon>
        <taxon>Formicidae</taxon>
        <taxon>Myrmicinae</taxon>
        <taxon>Cyphomyrmex</taxon>
    </lineage>
</organism>
<feature type="transmembrane region" description="Helical" evidence="1">
    <location>
        <begin position="174"/>
        <end position="197"/>
    </location>
</feature>
<feature type="non-terminal residue" evidence="2">
    <location>
        <position position="1"/>
    </location>
</feature>
<feature type="transmembrane region" description="Helical" evidence="1">
    <location>
        <begin position="116"/>
        <end position="133"/>
    </location>
</feature>
<dbReference type="STRING" id="456900.A0A151K2J3"/>
<keyword evidence="3" id="KW-1185">Reference proteome</keyword>
<accession>A0A151K2J3</accession>
<feature type="transmembrane region" description="Helical" evidence="1">
    <location>
        <begin position="51"/>
        <end position="77"/>
    </location>
</feature>
<dbReference type="AlphaFoldDB" id="A0A151K2J3"/>
<feature type="transmembrane region" description="Helical" evidence="1">
    <location>
        <begin position="26"/>
        <end position="45"/>
    </location>
</feature>
<keyword evidence="1" id="KW-1133">Transmembrane helix</keyword>
<dbReference type="Proteomes" id="UP000078542">
    <property type="component" value="Unassembled WGS sequence"/>
</dbReference>
<protein>
    <submittedName>
        <fullName evidence="2">Uncharacterized protein</fullName>
    </submittedName>
</protein>
<evidence type="ECO:0000313" key="2">
    <source>
        <dbReference type="EMBL" id="KYN50048.1"/>
    </source>
</evidence>
<dbReference type="EMBL" id="LKEX01009138">
    <property type="protein sequence ID" value="KYN50048.1"/>
    <property type="molecule type" value="Genomic_DNA"/>
</dbReference>
<comment type="caution">
    <text evidence="2">The sequence shown here is derived from an EMBL/GenBank/DDBJ whole genome shotgun (WGS) entry which is preliminary data.</text>
</comment>